<reference evidence="2 3" key="1">
    <citation type="submission" date="2018-05" db="EMBL/GenBank/DDBJ databases">
        <title>Genomic Encyclopedia of Type Strains, Phase IV (KMG-IV): sequencing the most valuable type-strain genomes for metagenomic binning, comparative biology and taxonomic classification.</title>
        <authorList>
            <person name="Goeker M."/>
        </authorList>
    </citation>
    <scope>NUCLEOTIDE SEQUENCE [LARGE SCALE GENOMIC DNA]</scope>
    <source>
        <strain evidence="2 3">DSM 24906</strain>
    </source>
</reference>
<dbReference type="InterPro" id="IPR043129">
    <property type="entry name" value="ATPase_NBD"/>
</dbReference>
<sequence>MIYMGVDGGGTHLRATVLNEDILKKYSIESGVNLTATKEEDLKKTFEELKSKTGRVDYITLSFSGAGTQNRKDILKNIVKDVYEIENIIVYHDAEGMLYSDFKGKGVVVISGTGSVVFAKDDDNNLYRSGGWGHLFGDKCSGFWLCNRAIQKTFDYRDELVIKDDLYDLVKEYFKVDNIEDLTDIQKKSDFKTYIASFSKVMLSNITPAVEEIIKEGLDDLVPRCESMLKKVGSKKISAHGGVFKSEYFINEFKNRLKNYEVELSDEDVATKISFYTKELYERGDVK</sequence>
<dbReference type="SUPFAM" id="SSF53067">
    <property type="entry name" value="Actin-like ATPase domain"/>
    <property type="match status" value="2"/>
</dbReference>
<organism evidence="2 3">
    <name type="scientific">Oceanotoga teriensis</name>
    <dbReference type="NCBI Taxonomy" id="515440"/>
    <lineage>
        <taxon>Bacteria</taxon>
        <taxon>Thermotogati</taxon>
        <taxon>Thermotogota</taxon>
        <taxon>Thermotogae</taxon>
        <taxon>Petrotogales</taxon>
        <taxon>Petrotogaceae</taxon>
        <taxon>Oceanotoga</taxon>
    </lineage>
</organism>
<dbReference type="InterPro" id="IPR039758">
    <property type="entry name" value="NAGK-like"/>
</dbReference>
<name>A0AA45C4X8_9BACT</name>
<feature type="domain" description="ATPase BadF/BadG/BcrA/BcrD type" evidence="1">
    <location>
        <begin position="5"/>
        <end position="262"/>
    </location>
</feature>
<dbReference type="GO" id="GO:0045127">
    <property type="term" value="F:N-acetylglucosamine kinase activity"/>
    <property type="evidence" value="ECO:0007669"/>
    <property type="project" value="InterPro"/>
</dbReference>
<comment type="caution">
    <text evidence="2">The sequence shown here is derived from an EMBL/GenBank/DDBJ whole genome shotgun (WGS) entry which is preliminary data.</text>
</comment>
<keyword evidence="3" id="KW-1185">Reference proteome</keyword>
<dbReference type="InterPro" id="IPR002731">
    <property type="entry name" value="ATPase_BadF"/>
</dbReference>
<dbReference type="CDD" id="cd24007">
    <property type="entry name" value="ASKHA_NBD_eukNAGK-like"/>
    <property type="match status" value="1"/>
</dbReference>
<dbReference type="RefSeq" id="WP_109606151.1">
    <property type="nucleotide sequence ID" value="NZ_QGGI01000022.1"/>
</dbReference>
<dbReference type="Gene3D" id="3.30.420.40">
    <property type="match status" value="2"/>
</dbReference>
<gene>
    <name evidence="2" type="ORF">C7380_12212</name>
</gene>
<dbReference type="Pfam" id="PF01869">
    <property type="entry name" value="BcrAD_BadFG"/>
    <property type="match status" value="1"/>
</dbReference>
<dbReference type="PANTHER" id="PTHR12862">
    <property type="entry name" value="BADF TYPE ATPASE DOMAIN-CONTAINING PROTEIN"/>
    <property type="match status" value="1"/>
</dbReference>
<dbReference type="AlphaFoldDB" id="A0AA45C4X8"/>
<proteinExistence type="predicted"/>
<evidence type="ECO:0000313" key="3">
    <source>
        <dbReference type="Proteomes" id="UP000245921"/>
    </source>
</evidence>
<dbReference type="Proteomes" id="UP000245921">
    <property type="component" value="Unassembled WGS sequence"/>
</dbReference>
<accession>A0AA45C4X8</accession>
<keyword evidence="2" id="KW-0808">Transferase</keyword>
<evidence type="ECO:0000259" key="1">
    <source>
        <dbReference type="Pfam" id="PF01869"/>
    </source>
</evidence>
<dbReference type="EMBL" id="QGGI01000022">
    <property type="protein sequence ID" value="PWJ87687.1"/>
    <property type="molecule type" value="Genomic_DNA"/>
</dbReference>
<dbReference type="PANTHER" id="PTHR12862:SF0">
    <property type="entry name" value="N-ACETYL-D-GLUCOSAMINE KINASE"/>
    <property type="match status" value="1"/>
</dbReference>
<keyword evidence="2" id="KW-0418">Kinase</keyword>
<evidence type="ECO:0000313" key="2">
    <source>
        <dbReference type="EMBL" id="PWJ87687.1"/>
    </source>
</evidence>
<protein>
    <submittedName>
        <fullName evidence="2">N-acetylglucosamine kinase-like BadF-type ATPase</fullName>
    </submittedName>
</protein>